<feature type="domain" description="TonB-dependent receptor plug" evidence="8">
    <location>
        <begin position="229"/>
        <end position="366"/>
    </location>
</feature>
<dbReference type="PROSITE" id="PS52016">
    <property type="entry name" value="TONB_DEPENDENT_REC_3"/>
    <property type="match status" value="1"/>
</dbReference>
<gene>
    <name evidence="9" type="ORF">ABR189_06025</name>
</gene>
<keyword evidence="5 7" id="KW-0472">Membrane</keyword>
<dbReference type="InterPro" id="IPR008969">
    <property type="entry name" value="CarboxyPept-like_regulatory"/>
</dbReference>
<evidence type="ECO:0000313" key="10">
    <source>
        <dbReference type="Proteomes" id="UP001549749"/>
    </source>
</evidence>
<comment type="similarity">
    <text evidence="7">Belongs to the TonB-dependent receptor family.</text>
</comment>
<dbReference type="Pfam" id="PF13715">
    <property type="entry name" value="CarbopepD_reg_2"/>
    <property type="match status" value="1"/>
</dbReference>
<dbReference type="InterPro" id="IPR037066">
    <property type="entry name" value="Plug_dom_sf"/>
</dbReference>
<dbReference type="RefSeq" id="WP_354659555.1">
    <property type="nucleotide sequence ID" value="NZ_JBEXAC010000001.1"/>
</dbReference>
<dbReference type="SUPFAM" id="SSF56935">
    <property type="entry name" value="Porins"/>
    <property type="match status" value="1"/>
</dbReference>
<keyword evidence="3 7" id="KW-1134">Transmembrane beta strand</keyword>
<keyword evidence="4 7" id="KW-0812">Transmembrane</keyword>
<name>A0ABV2T1L5_9BACT</name>
<accession>A0ABV2T1L5</accession>
<evidence type="ECO:0000313" key="9">
    <source>
        <dbReference type="EMBL" id="MET6996914.1"/>
    </source>
</evidence>
<dbReference type="SUPFAM" id="SSF49464">
    <property type="entry name" value="Carboxypeptidase regulatory domain-like"/>
    <property type="match status" value="1"/>
</dbReference>
<dbReference type="InterPro" id="IPR023996">
    <property type="entry name" value="TonB-dep_OMP_SusC/RagA"/>
</dbReference>
<keyword evidence="6 7" id="KW-0998">Cell outer membrane</keyword>
<evidence type="ECO:0000259" key="8">
    <source>
        <dbReference type="Pfam" id="PF07715"/>
    </source>
</evidence>
<dbReference type="NCBIfam" id="TIGR04056">
    <property type="entry name" value="OMP_RagA_SusC"/>
    <property type="match status" value="1"/>
</dbReference>
<protein>
    <submittedName>
        <fullName evidence="9">SusC/RagA family TonB-linked outer membrane protein</fullName>
    </submittedName>
</protein>
<organism evidence="9 10">
    <name type="scientific">Chitinophaga defluvii</name>
    <dbReference type="NCBI Taxonomy" id="3163343"/>
    <lineage>
        <taxon>Bacteria</taxon>
        <taxon>Pseudomonadati</taxon>
        <taxon>Bacteroidota</taxon>
        <taxon>Chitinophagia</taxon>
        <taxon>Chitinophagales</taxon>
        <taxon>Chitinophagaceae</taxon>
        <taxon>Chitinophaga</taxon>
    </lineage>
</organism>
<evidence type="ECO:0000256" key="4">
    <source>
        <dbReference type="ARBA" id="ARBA00022692"/>
    </source>
</evidence>
<sequence length="1130" mass="124101">MLQFIFSRRLIWRKRPSRHAMLFFFATALLFSMKGLAQTITLSGRQLSLQQAFDEIKKQTNYVVLFNPLLVDANTTVSLNVKKQPLEAFMQTIIGKSTKQALSFTIVGTNIVIFPKARSTQPESGDNAVPVEPLTIDISGIVYDSKTGIAIPGATVMAIHSGKGTQTDEKGMFTLKKINDKEQVSISSIGYVKTTIPATSIGANGFIKLEVATSELDQAIVRAYGITSKRLSTGNITRISGAEIARQPVMNPLLALQGRVPGMLVTPTSGHASSPVKVEIRGRNSLSANYNSEPLYIIDGVPINVLSVGAFRFNNGVSTGYAQGGISLIGGQSPLFNLNSNDIASIEVLKDAGATAIYGSRGANGVILITTKKGEPGRTKLQVTIDQGIVSVSRPKPFLNTQEYLKIRREAFKNDGITPTIDNAPDLMRWDTTRYTDWQREVTGTGSQTRIGLSLSGGNALSYYSISGGYDRQVDALNRSGANQRATLSSNYTLRSLNQKLKVSFGTDFSHTFVDAINDFRGAGKLAPNAPPIFDNKGNLNYADWNVVNKGSDFMFAYLLMPNVSKGNQFGSRLSVSYELLKGLTLSTSGGLTYTLFSSDYFVPIAAQNPLRNPTGRATFGSTKNSNWIIEPKALYSRVINRASLSLQVGGTLQSTKTVGTTISAAGYDNDNLLHSINSAPFKQIQERDGQYKYVGAFAILDINWADKYLLQISARRDGSSRFAPGTQFGNFGSVSGAWILSEEKWMKPVLPAWISLLKLRSSYGIGGGDNAISDYEYMAQWANTAPGEFEPLYPYGGVQPFMPINPVNQRYQWESNKKFEAALELSFLNDKISAQASYYLNRSGDQVTKLPTPKYTGFESVTANWMALVQNTGVNIELNAQLVNKTDFSWSLGFNISVQRNKLVSYPGFELSPYVSEYKIGQSLSTKYLLHYLGIDPLTGFPGFEDLNKDGRISTSSSGAPGTLEDDRYIALETNPAYFGGIVSSFRYKDLFLNLGFDYIKQYGANPYVLGYPGRMENIPVSALRDYWRKPGDNARYPRLSTVGDAVGNMVQSDAYYTDASFLRLNSFSISYSLPKKIIKRARLSEARINFRTNNIFTITNYIGRDPQLQDLSALPSPKTYATGLSLTF</sequence>
<dbReference type="Gene3D" id="2.40.170.20">
    <property type="entry name" value="TonB-dependent receptor, beta-barrel domain"/>
    <property type="match status" value="1"/>
</dbReference>
<evidence type="ECO:0000256" key="5">
    <source>
        <dbReference type="ARBA" id="ARBA00023136"/>
    </source>
</evidence>
<keyword evidence="2 7" id="KW-0813">Transport</keyword>
<dbReference type="EMBL" id="JBEXAC010000001">
    <property type="protein sequence ID" value="MET6996914.1"/>
    <property type="molecule type" value="Genomic_DNA"/>
</dbReference>
<dbReference type="InterPro" id="IPR036942">
    <property type="entry name" value="Beta-barrel_TonB_sf"/>
</dbReference>
<evidence type="ECO:0000256" key="2">
    <source>
        <dbReference type="ARBA" id="ARBA00022448"/>
    </source>
</evidence>
<evidence type="ECO:0000256" key="3">
    <source>
        <dbReference type="ARBA" id="ARBA00022452"/>
    </source>
</evidence>
<dbReference type="Gene3D" id="2.60.40.1120">
    <property type="entry name" value="Carboxypeptidase-like, regulatory domain"/>
    <property type="match status" value="1"/>
</dbReference>
<dbReference type="InterPro" id="IPR023997">
    <property type="entry name" value="TonB-dep_OMP_SusC/RagA_CS"/>
</dbReference>
<dbReference type="Pfam" id="PF07715">
    <property type="entry name" value="Plug"/>
    <property type="match status" value="1"/>
</dbReference>
<dbReference type="InterPro" id="IPR012910">
    <property type="entry name" value="Plug_dom"/>
</dbReference>
<proteinExistence type="inferred from homology"/>
<keyword evidence="10" id="KW-1185">Reference proteome</keyword>
<evidence type="ECO:0000256" key="6">
    <source>
        <dbReference type="ARBA" id="ARBA00023237"/>
    </source>
</evidence>
<reference evidence="9 10" key="1">
    <citation type="submission" date="2024-06" db="EMBL/GenBank/DDBJ databases">
        <title>Chitinophaga defluvii sp. nov., isolated from municipal sewage.</title>
        <authorList>
            <person name="Zhang L."/>
        </authorList>
    </citation>
    <scope>NUCLEOTIDE SEQUENCE [LARGE SCALE GENOMIC DNA]</scope>
    <source>
        <strain evidence="9 10">H8</strain>
    </source>
</reference>
<comment type="caution">
    <text evidence="9">The sequence shown here is derived from an EMBL/GenBank/DDBJ whole genome shotgun (WGS) entry which is preliminary data.</text>
</comment>
<comment type="subcellular location">
    <subcellularLocation>
        <location evidence="1 7">Cell outer membrane</location>
        <topology evidence="1 7">Multi-pass membrane protein</topology>
    </subcellularLocation>
</comment>
<evidence type="ECO:0000256" key="7">
    <source>
        <dbReference type="PROSITE-ProRule" id="PRU01360"/>
    </source>
</evidence>
<dbReference type="Proteomes" id="UP001549749">
    <property type="component" value="Unassembled WGS sequence"/>
</dbReference>
<dbReference type="NCBIfam" id="TIGR04057">
    <property type="entry name" value="SusC_RagA_signa"/>
    <property type="match status" value="1"/>
</dbReference>
<evidence type="ECO:0000256" key="1">
    <source>
        <dbReference type="ARBA" id="ARBA00004571"/>
    </source>
</evidence>
<dbReference type="InterPro" id="IPR039426">
    <property type="entry name" value="TonB-dep_rcpt-like"/>
</dbReference>
<dbReference type="Gene3D" id="2.170.130.10">
    <property type="entry name" value="TonB-dependent receptor, plug domain"/>
    <property type="match status" value="1"/>
</dbReference>